<dbReference type="GeneID" id="25315617"/>
<keyword evidence="2" id="KW-1185">Reference proteome</keyword>
<sequence>MEWTNQRTTARALIQESYSRRRNKWSAGSIFHNQYHKWFRVAASLLLKKKSRLGNIRKKYSAKPYIFLFYIDSLLLPEFLTAGVKLPYVLYIQALLSVSGI</sequence>
<gene>
    <name evidence="1" type="ORF">T310_3267</name>
</gene>
<evidence type="ECO:0000313" key="1">
    <source>
        <dbReference type="EMBL" id="KKA22724.1"/>
    </source>
</evidence>
<reference evidence="1 2" key="1">
    <citation type="submission" date="2015-04" db="EMBL/GenBank/DDBJ databases">
        <authorList>
            <person name="Heijne W.H."/>
            <person name="Fedorova N.D."/>
            <person name="Nierman W.C."/>
            <person name="Vollebregt A.W."/>
            <person name="Zhao Z."/>
            <person name="Wu L."/>
            <person name="Kumar M."/>
            <person name="Stam H."/>
            <person name="van den Berg M.A."/>
            <person name="Pel H.J."/>
        </authorList>
    </citation>
    <scope>NUCLEOTIDE SEQUENCE [LARGE SCALE GENOMIC DNA]</scope>
    <source>
        <strain evidence="1 2">CBS 393.64</strain>
    </source>
</reference>
<organism evidence="1 2">
    <name type="scientific">Rasamsonia emersonii (strain ATCC 16479 / CBS 393.64 / IMI 116815)</name>
    <dbReference type="NCBI Taxonomy" id="1408163"/>
    <lineage>
        <taxon>Eukaryota</taxon>
        <taxon>Fungi</taxon>
        <taxon>Dikarya</taxon>
        <taxon>Ascomycota</taxon>
        <taxon>Pezizomycotina</taxon>
        <taxon>Eurotiomycetes</taxon>
        <taxon>Eurotiomycetidae</taxon>
        <taxon>Eurotiales</taxon>
        <taxon>Trichocomaceae</taxon>
        <taxon>Rasamsonia</taxon>
    </lineage>
</organism>
<dbReference type="Proteomes" id="UP000053958">
    <property type="component" value="Unassembled WGS sequence"/>
</dbReference>
<accession>A0A0F4YWX7</accession>
<dbReference type="EMBL" id="LASV01000129">
    <property type="protein sequence ID" value="KKA22724.1"/>
    <property type="molecule type" value="Genomic_DNA"/>
</dbReference>
<protein>
    <submittedName>
        <fullName evidence="1">Uncharacterized protein</fullName>
    </submittedName>
</protein>
<proteinExistence type="predicted"/>
<name>A0A0F4YWX7_RASE3</name>
<evidence type="ECO:0000313" key="2">
    <source>
        <dbReference type="Proteomes" id="UP000053958"/>
    </source>
</evidence>
<comment type="caution">
    <text evidence="1">The sequence shown here is derived from an EMBL/GenBank/DDBJ whole genome shotgun (WGS) entry which is preliminary data.</text>
</comment>
<dbReference type="AlphaFoldDB" id="A0A0F4YWX7"/>
<dbReference type="RefSeq" id="XP_013329336.1">
    <property type="nucleotide sequence ID" value="XM_013473882.1"/>
</dbReference>